<organism evidence="1 2">
    <name type="scientific">Flaviflexus salsibiostraticola</name>
    <dbReference type="NCBI Taxonomy" id="1282737"/>
    <lineage>
        <taxon>Bacteria</taxon>
        <taxon>Bacillati</taxon>
        <taxon>Actinomycetota</taxon>
        <taxon>Actinomycetes</taxon>
        <taxon>Actinomycetales</taxon>
        <taxon>Actinomycetaceae</taxon>
        <taxon>Flaviflexus</taxon>
    </lineage>
</organism>
<sequence>MERLPGLTQRQAELVREWFPRAELIADLSWGLTESTVLQMSTGAQNVVIKAGGHHNSHIAREIRAYETVVHSLAERGAAPTMLRADREQRLLALTHIPGVLVDGGPLESDPVTLRAAGELLGELHGMGSSVDQAIEANLVRAALRWFDRPHRIPAAAAARARRALEDYEPRPAVVVPSHGDYSGRNWIAADQLVVIDFGRFGHRPARQDLLRMHFRRWHDHPEERVAFFSGYGDIADADGHRWWLDVLREAVATAGWAHKVGDEAFEVLGLRFIDVALDEIG</sequence>
<dbReference type="SUPFAM" id="SSF56112">
    <property type="entry name" value="Protein kinase-like (PK-like)"/>
    <property type="match status" value="1"/>
</dbReference>
<keyword evidence="2" id="KW-1185">Reference proteome</keyword>
<proteinExistence type="predicted"/>
<dbReference type="InterPro" id="IPR011009">
    <property type="entry name" value="Kinase-like_dom_sf"/>
</dbReference>
<evidence type="ECO:0000313" key="2">
    <source>
        <dbReference type="Proteomes" id="UP000270021"/>
    </source>
</evidence>
<accession>A0A3Q8WV85</accession>
<dbReference type="KEGG" id="fsl:EJO69_11710"/>
<dbReference type="RefSeq" id="WP_126042042.1">
    <property type="nucleotide sequence ID" value="NZ_CP034438.1"/>
</dbReference>
<protein>
    <submittedName>
        <fullName evidence="1">Aminoglycoside phosphotransferase family protein</fullName>
    </submittedName>
</protein>
<dbReference type="EMBL" id="CP034438">
    <property type="protein sequence ID" value="AZN30896.1"/>
    <property type="molecule type" value="Genomic_DNA"/>
</dbReference>
<gene>
    <name evidence="1" type="ORF">EJO69_11710</name>
</gene>
<reference evidence="1 2" key="1">
    <citation type="submission" date="2018-12" db="EMBL/GenBank/DDBJ databases">
        <title>Complete genome sequence of Flaviflexus salsibiostraticola KCTC 33148.</title>
        <authorList>
            <person name="Bae J.-W."/>
        </authorList>
    </citation>
    <scope>NUCLEOTIDE SEQUENCE [LARGE SCALE GENOMIC DNA]</scope>
    <source>
        <strain evidence="1 2">KCTC 33148</strain>
    </source>
</reference>
<dbReference type="OrthoDB" id="179763at2"/>
<keyword evidence="1" id="KW-0808">Transferase</keyword>
<evidence type="ECO:0000313" key="1">
    <source>
        <dbReference type="EMBL" id="AZN30896.1"/>
    </source>
</evidence>
<dbReference type="GO" id="GO:0016740">
    <property type="term" value="F:transferase activity"/>
    <property type="evidence" value="ECO:0007669"/>
    <property type="project" value="UniProtKB-KW"/>
</dbReference>
<dbReference type="AlphaFoldDB" id="A0A3Q8WV85"/>
<dbReference type="Gene3D" id="1.10.510.10">
    <property type="entry name" value="Transferase(Phosphotransferase) domain 1"/>
    <property type="match status" value="1"/>
</dbReference>
<name>A0A3Q8WV85_9ACTO</name>
<dbReference type="Proteomes" id="UP000270021">
    <property type="component" value="Chromosome"/>
</dbReference>